<organism evidence="4 5">
    <name type="scientific">Clostridium felsineum</name>
    <dbReference type="NCBI Taxonomy" id="36839"/>
    <lineage>
        <taxon>Bacteria</taxon>
        <taxon>Bacillati</taxon>
        <taxon>Bacillota</taxon>
        <taxon>Clostridia</taxon>
        <taxon>Eubacteriales</taxon>
        <taxon>Clostridiaceae</taxon>
        <taxon>Clostridium</taxon>
    </lineage>
</organism>
<dbReference type="PRINTS" id="PR00455">
    <property type="entry name" value="HTHTETR"/>
</dbReference>
<keyword evidence="1" id="KW-0805">Transcription regulation</keyword>
<dbReference type="Pfam" id="PF00440">
    <property type="entry name" value="TetR_N"/>
    <property type="match status" value="1"/>
</dbReference>
<evidence type="ECO:0000313" key="4">
    <source>
        <dbReference type="EMBL" id="URZ11421.1"/>
    </source>
</evidence>
<dbReference type="Gene3D" id="1.10.357.10">
    <property type="entry name" value="Tetracycline Repressor, domain 2"/>
    <property type="match status" value="1"/>
</dbReference>
<dbReference type="RefSeq" id="WP_077832742.1">
    <property type="nucleotide sequence ID" value="NZ_CP096983.1"/>
</dbReference>
<reference evidence="4 5" key="1">
    <citation type="submission" date="2022-04" db="EMBL/GenBank/DDBJ databases">
        <title>Genome sequence of C. roseum typestrain.</title>
        <authorList>
            <person name="Poehlein A."/>
            <person name="Schoch T."/>
            <person name="Duerre P."/>
            <person name="Daniel R."/>
        </authorList>
    </citation>
    <scope>NUCLEOTIDE SEQUENCE [LARGE SCALE GENOMIC DNA]</scope>
    <source>
        <strain evidence="4 5">DSM 7320</strain>
    </source>
</reference>
<evidence type="ECO:0000256" key="3">
    <source>
        <dbReference type="ARBA" id="ARBA00023163"/>
    </source>
</evidence>
<dbReference type="SUPFAM" id="SSF46689">
    <property type="entry name" value="Homeodomain-like"/>
    <property type="match status" value="1"/>
</dbReference>
<evidence type="ECO:0000256" key="2">
    <source>
        <dbReference type="ARBA" id="ARBA00023125"/>
    </source>
</evidence>
<evidence type="ECO:0000256" key="1">
    <source>
        <dbReference type="ARBA" id="ARBA00023015"/>
    </source>
</evidence>
<dbReference type="STRING" id="84029.CROST_36560"/>
<dbReference type="KEGG" id="crw:CROST_021380"/>
<accession>A0A1S8L0R6</accession>
<gene>
    <name evidence="4" type="primary">betI_2</name>
    <name evidence="4" type="ORF">CROST_021380</name>
</gene>
<dbReference type="InterPro" id="IPR009057">
    <property type="entry name" value="Homeodomain-like_sf"/>
</dbReference>
<keyword evidence="3" id="KW-0804">Transcription</keyword>
<sequence length="195" mass="22669">MDTLRIKDSNQSKKILEAAFKCISVKGYANVSMRDIADEAGVVLSQLSYYYRNKEGLFREIAKNITEKYLGEIDIILKKGKSEEEKIFGLIKYFQETLKNNPQLFRVLYDLTSMSIWSKPIKKLLSNFYSRASELIQNNVMDRLIKREKFKFYSPSELSKILLGALYGTSVQFIMQENEEEISDSTFNELITMFS</sequence>
<dbReference type="PROSITE" id="PS50977">
    <property type="entry name" value="HTH_TETR_2"/>
    <property type="match status" value="1"/>
</dbReference>
<proteinExistence type="predicted"/>
<keyword evidence="2" id="KW-0238">DNA-binding</keyword>
<evidence type="ECO:0000313" key="5">
    <source>
        <dbReference type="Proteomes" id="UP000190951"/>
    </source>
</evidence>
<dbReference type="EMBL" id="CP096983">
    <property type="protein sequence ID" value="URZ11421.1"/>
    <property type="molecule type" value="Genomic_DNA"/>
</dbReference>
<dbReference type="InterPro" id="IPR001647">
    <property type="entry name" value="HTH_TetR"/>
</dbReference>
<dbReference type="AlphaFoldDB" id="A0A1S8L0R6"/>
<dbReference type="PANTHER" id="PTHR47506">
    <property type="entry name" value="TRANSCRIPTIONAL REGULATORY PROTEIN"/>
    <property type="match status" value="1"/>
</dbReference>
<name>A0A1S8L0R6_9CLOT</name>
<dbReference type="PANTHER" id="PTHR47506:SF6">
    <property type="entry name" value="HTH-TYPE TRANSCRIPTIONAL REPRESSOR NEMR"/>
    <property type="match status" value="1"/>
</dbReference>
<dbReference type="Proteomes" id="UP000190951">
    <property type="component" value="Chromosome"/>
</dbReference>
<dbReference type="GO" id="GO:0003677">
    <property type="term" value="F:DNA binding"/>
    <property type="evidence" value="ECO:0007669"/>
    <property type="project" value="UniProtKB-UniRule"/>
</dbReference>
<protein>
    <submittedName>
        <fullName evidence="4">HTH-type transcriptional regulator BetI</fullName>
    </submittedName>
</protein>
<keyword evidence="5" id="KW-1185">Reference proteome</keyword>